<dbReference type="EMBL" id="JARK01000160">
    <property type="protein sequence ID" value="EYC41665.1"/>
    <property type="molecule type" value="Genomic_DNA"/>
</dbReference>
<evidence type="ECO:0000313" key="1">
    <source>
        <dbReference type="EMBL" id="EYC41665.1"/>
    </source>
</evidence>
<accession>A0A016WPT0</accession>
<dbReference type="Proteomes" id="UP000024635">
    <property type="component" value="Unassembled WGS sequence"/>
</dbReference>
<sequence>MRLSGARIHFRKIFDEGRSTRHEILNEKEARPSRGSKRVRLLCDCDATSPYSASYSRTRIDLEPYIPMLSKKKDIVL</sequence>
<name>A0A016WPT0_9BILA</name>
<reference evidence="2" key="1">
    <citation type="journal article" date="2015" name="Nat. Genet.">
        <title>The genome and transcriptome of the zoonotic hookworm Ancylostoma ceylanicum identify infection-specific gene families.</title>
        <authorList>
            <person name="Schwarz E.M."/>
            <person name="Hu Y."/>
            <person name="Antoshechkin I."/>
            <person name="Miller M.M."/>
            <person name="Sternberg P.W."/>
            <person name="Aroian R.V."/>
        </authorList>
    </citation>
    <scope>NUCLEOTIDE SEQUENCE</scope>
    <source>
        <strain evidence="2">HY135</strain>
    </source>
</reference>
<keyword evidence="2" id="KW-1185">Reference proteome</keyword>
<organism evidence="1 2">
    <name type="scientific">Ancylostoma ceylanicum</name>
    <dbReference type="NCBI Taxonomy" id="53326"/>
    <lineage>
        <taxon>Eukaryota</taxon>
        <taxon>Metazoa</taxon>
        <taxon>Ecdysozoa</taxon>
        <taxon>Nematoda</taxon>
        <taxon>Chromadorea</taxon>
        <taxon>Rhabditida</taxon>
        <taxon>Rhabditina</taxon>
        <taxon>Rhabditomorpha</taxon>
        <taxon>Strongyloidea</taxon>
        <taxon>Ancylostomatidae</taxon>
        <taxon>Ancylostomatinae</taxon>
        <taxon>Ancylostoma</taxon>
    </lineage>
</organism>
<evidence type="ECO:0000313" key="2">
    <source>
        <dbReference type="Proteomes" id="UP000024635"/>
    </source>
</evidence>
<comment type="caution">
    <text evidence="1">The sequence shown here is derived from an EMBL/GenBank/DDBJ whole genome shotgun (WGS) entry which is preliminary data.</text>
</comment>
<dbReference type="AlphaFoldDB" id="A0A016WPT0"/>
<gene>
    <name evidence="1" type="primary">Acey_s0560.g3466</name>
    <name evidence="1" type="ORF">Y032_0560g3466</name>
</gene>
<protein>
    <submittedName>
        <fullName evidence="1">Uncharacterized protein</fullName>
    </submittedName>
</protein>
<proteinExistence type="predicted"/>